<dbReference type="KEGG" id="dzi:111280696"/>
<dbReference type="GeneID" id="111280696"/>
<feature type="compositionally biased region" description="Polar residues" evidence="1">
    <location>
        <begin position="25"/>
        <end position="35"/>
    </location>
</feature>
<evidence type="ECO:0000256" key="1">
    <source>
        <dbReference type="SAM" id="MobiDB-lite"/>
    </source>
</evidence>
<feature type="region of interest" description="Disordered" evidence="1">
    <location>
        <begin position="63"/>
        <end position="118"/>
    </location>
</feature>
<protein>
    <submittedName>
        <fullName evidence="3">Uncharacterized protein LOC111280696</fullName>
    </submittedName>
</protein>
<feature type="region of interest" description="Disordered" evidence="1">
    <location>
        <begin position="19"/>
        <end position="39"/>
    </location>
</feature>
<accession>A0A6P5X7K7</accession>
<dbReference type="OrthoDB" id="1899721at2759"/>
<evidence type="ECO:0000313" key="3">
    <source>
        <dbReference type="RefSeq" id="XP_022723841.1"/>
    </source>
</evidence>
<dbReference type="AlphaFoldDB" id="A0A6P5X7K7"/>
<evidence type="ECO:0000313" key="2">
    <source>
        <dbReference type="Proteomes" id="UP000515121"/>
    </source>
</evidence>
<feature type="compositionally biased region" description="Polar residues" evidence="1">
    <location>
        <begin position="104"/>
        <end position="118"/>
    </location>
</feature>
<organism evidence="2 3">
    <name type="scientific">Durio zibethinus</name>
    <name type="common">Durian</name>
    <dbReference type="NCBI Taxonomy" id="66656"/>
    <lineage>
        <taxon>Eukaryota</taxon>
        <taxon>Viridiplantae</taxon>
        <taxon>Streptophyta</taxon>
        <taxon>Embryophyta</taxon>
        <taxon>Tracheophyta</taxon>
        <taxon>Spermatophyta</taxon>
        <taxon>Magnoliopsida</taxon>
        <taxon>eudicotyledons</taxon>
        <taxon>Gunneridae</taxon>
        <taxon>Pentapetalae</taxon>
        <taxon>rosids</taxon>
        <taxon>malvids</taxon>
        <taxon>Malvales</taxon>
        <taxon>Malvaceae</taxon>
        <taxon>Helicteroideae</taxon>
        <taxon>Durio</taxon>
    </lineage>
</organism>
<dbReference type="Proteomes" id="UP000515121">
    <property type="component" value="Unplaced"/>
</dbReference>
<keyword evidence="2" id="KW-1185">Reference proteome</keyword>
<gene>
    <name evidence="3" type="primary">LOC111280696</name>
</gene>
<sequence length="160" mass="17372">MPAIDIAASFMDSGSTLISPGKGTGNLQPTGTPFNDTPYKHFTSDKGDYRMQSSKCVKRHLVFQEKRSPTKQMAPSTPAGVKPASVGISDIHDSDDEPDLAHNQIPSTSKWENGDGNISTNYALERTVNGENETRTISDQNQKEKVGSYADNVPFISVPK</sequence>
<name>A0A6P5X7K7_DURZI</name>
<reference evidence="3" key="1">
    <citation type="submission" date="2025-08" db="UniProtKB">
        <authorList>
            <consortium name="RefSeq"/>
        </authorList>
    </citation>
    <scope>IDENTIFICATION</scope>
    <source>
        <tissue evidence="3">Fruit stalk</tissue>
    </source>
</reference>
<dbReference type="RefSeq" id="XP_022723841.1">
    <property type="nucleotide sequence ID" value="XM_022868106.1"/>
</dbReference>
<proteinExistence type="predicted"/>